<dbReference type="AlphaFoldDB" id="A0A0D3B1A7"/>
<dbReference type="KEGG" id="boe:106333572"/>
<evidence type="ECO:0000256" key="4">
    <source>
        <dbReference type="ARBA" id="ARBA00022640"/>
    </source>
</evidence>
<keyword evidence="8 9" id="KW-0472">Membrane</keyword>
<dbReference type="GO" id="GO:0009706">
    <property type="term" value="C:chloroplast inner membrane"/>
    <property type="evidence" value="ECO:0007669"/>
    <property type="project" value="TreeGrafter"/>
</dbReference>
<evidence type="ECO:0000256" key="8">
    <source>
        <dbReference type="ARBA" id="ARBA00023136"/>
    </source>
</evidence>
<dbReference type="STRING" id="109376.A0A0D3B1A7"/>
<name>A0A0D3B1A7_BRAOL</name>
<protein>
    <submittedName>
        <fullName evidence="10">Uncharacterized protein</fullName>
    </submittedName>
</protein>
<dbReference type="Pfam" id="PF11891">
    <property type="entry name" value="RETICULATA-like"/>
    <property type="match status" value="1"/>
</dbReference>
<keyword evidence="7 9" id="KW-1133">Transmembrane helix</keyword>
<dbReference type="GeneID" id="106333572"/>
<evidence type="ECO:0000313" key="11">
    <source>
        <dbReference type="Proteomes" id="UP000032141"/>
    </source>
</evidence>
<comment type="subcellular location">
    <subcellularLocation>
        <location evidence="1">Plastid</location>
        <location evidence="1">Chloroplast membrane</location>
        <topology evidence="1">Multi-pass membrane protein</topology>
    </subcellularLocation>
</comment>
<evidence type="ECO:0000256" key="2">
    <source>
        <dbReference type="ARBA" id="ARBA00010793"/>
    </source>
</evidence>
<accession>A0A0D3B1A7</accession>
<proteinExistence type="inferred from homology"/>
<evidence type="ECO:0000256" key="3">
    <source>
        <dbReference type="ARBA" id="ARBA00022528"/>
    </source>
</evidence>
<evidence type="ECO:0000256" key="5">
    <source>
        <dbReference type="ARBA" id="ARBA00022692"/>
    </source>
</evidence>
<dbReference type="EnsemblPlants" id="Bo3g010400.1">
    <property type="protein sequence ID" value="Bo3g010400.1"/>
    <property type="gene ID" value="Bo3g010400"/>
</dbReference>
<evidence type="ECO:0000313" key="10">
    <source>
        <dbReference type="EnsemblPlants" id="Bo3g010400.1"/>
    </source>
</evidence>
<dbReference type="PANTHER" id="PTHR31038:SF18">
    <property type="entry name" value="PROTEIN RETICULATA-RELATED 1, CHLOROPLASTIC"/>
    <property type="match status" value="1"/>
</dbReference>
<dbReference type="PANTHER" id="PTHR31038">
    <property type="entry name" value="EXPRESSED PROTEIN-RELATED"/>
    <property type="match status" value="1"/>
</dbReference>
<evidence type="ECO:0000256" key="7">
    <source>
        <dbReference type="ARBA" id="ARBA00022989"/>
    </source>
</evidence>
<sequence>MKETERRRITLPGDMLETAKSENCFFFVISILQGSVSPLGFLMRTCTMLRNRIFADPSFLLIFGTEIAIDSCCATFAEVQKRGEDFWSEFELYDADLLVGLEDWSRTYIRVFLAGEP</sequence>
<keyword evidence="11" id="KW-1185">Reference proteome</keyword>
<comment type="similarity">
    <text evidence="2">Belongs to the RETICULATA family.</text>
</comment>
<reference evidence="10 11" key="1">
    <citation type="journal article" date="2014" name="Genome Biol.">
        <title>Transcriptome and methylome profiling reveals relics of genome dominance in the mesopolyploid Brassica oleracea.</title>
        <authorList>
            <person name="Parkin I.A."/>
            <person name="Koh C."/>
            <person name="Tang H."/>
            <person name="Robinson S.J."/>
            <person name="Kagale S."/>
            <person name="Clarke W.E."/>
            <person name="Town C.D."/>
            <person name="Nixon J."/>
            <person name="Krishnakumar V."/>
            <person name="Bidwell S.L."/>
            <person name="Denoeud F."/>
            <person name="Belcram H."/>
            <person name="Links M.G."/>
            <person name="Just J."/>
            <person name="Clarke C."/>
            <person name="Bender T."/>
            <person name="Huebert T."/>
            <person name="Mason A.S."/>
            <person name="Pires J.C."/>
            <person name="Barker G."/>
            <person name="Moore J."/>
            <person name="Walley P.G."/>
            <person name="Manoli S."/>
            <person name="Batley J."/>
            <person name="Edwards D."/>
            <person name="Nelson M.N."/>
            <person name="Wang X."/>
            <person name="Paterson A.H."/>
            <person name="King G."/>
            <person name="Bancroft I."/>
            <person name="Chalhoub B."/>
            <person name="Sharpe A.G."/>
        </authorList>
    </citation>
    <scope>NUCLEOTIDE SEQUENCE</scope>
    <source>
        <strain evidence="10 11">cv. TO1000</strain>
    </source>
</reference>
<keyword evidence="4" id="KW-0934">Plastid</keyword>
<dbReference type="RefSeq" id="XP_013627461.1">
    <property type="nucleotide sequence ID" value="XM_013772007.1"/>
</dbReference>
<evidence type="ECO:0000256" key="9">
    <source>
        <dbReference type="SAM" id="Phobius"/>
    </source>
</evidence>
<dbReference type="HOGENOM" id="CLU_2088179_0_0_1"/>
<organism evidence="10 11">
    <name type="scientific">Brassica oleracea var. oleracea</name>
    <dbReference type="NCBI Taxonomy" id="109376"/>
    <lineage>
        <taxon>Eukaryota</taxon>
        <taxon>Viridiplantae</taxon>
        <taxon>Streptophyta</taxon>
        <taxon>Embryophyta</taxon>
        <taxon>Tracheophyta</taxon>
        <taxon>Spermatophyta</taxon>
        <taxon>Magnoliopsida</taxon>
        <taxon>eudicotyledons</taxon>
        <taxon>Gunneridae</taxon>
        <taxon>Pentapetalae</taxon>
        <taxon>rosids</taxon>
        <taxon>malvids</taxon>
        <taxon>Brassicales</taxon>
        <taxon>Brassicaceae</taxon>
        <taxon>Brassiceae</taxon>
        <taxon>Brassica</taxon>
    </lineage>
</organism>
<keyword evidence="6" id="KW-0809">Transit peptide</keyword>
<evidence type="ECO:0000256" key="6">
    <source>
        <dbReference type="ARBA" id="ARBA00022946"/>
    </source>
</evidence>
<dbReference type="GO" id="GO:0099402">
    <property type="term" value="P:plant organ development"/>
    <property type="evidence" value="ECO:0007669"/>
    <property type="project" value="TreeGrafter"/>
</dbReference>
<dbReference type="eggNOG" id="ENOG502QPQK">
    <property type="taxonomic scope" value="Eukaryota"/>
</dbReference>
<keyword evidence="3" id="KW-0150">Chloroplast</keyword>
<reference evidence="10" key="2">
    <citation type="submission" date="2015-03" db="UniProtKB">
        <authorList>
            <consortium name="EnsemblPlants"/>
        </authorList>
    </citation>
    <scope>IDENTIFICATION</scope>
</reference>
<dbReference type="Proteomes" id="UP000032141">
    <property type="component" value="Chromosome C3"/>
</dbReference>
<evidence type="ECO:0000256" key="1">
    <source>
        <dbReference type="ARBA" id="ARBA00004508"/>
    </source>
</evidence>
<dbReference type="Gramene" id="Bo3g010400.1">
    <property type="protein sequence ID" value="Bo3g010400.1"/>
    <property type="gene ID" value="Bo3g010400"/>
</dbReference>
<feature type="transmembrane region" description="Helical" evidence="9">
    <location>
        <begin position="25"/>
        <end position="43"/>
    </location>
</feature>
<dbReference type="InterPro" id="IPR021825">
    <property type="entry name" value="RETICULATA-related"/>
</dbReference>
<keyword evidence="5 9" id="KW-0812">Transmembrane</keyword>